<evidence type="ECO:0000313" key="3">
    <source>
        <dbReference type="Proteomes" id="UP001454036"/>
    </source>
</evidence>
<dbReference type="EMBL" id="BAABME010024368">
    <property type="protein sequence ID" value="GAA0170074.1"/>
    <property type="molecule type" value="Genomic_DNA"/>
</dbReference>
<proteinExistence type="predicted"/>
<name>A0AAV3R139_LITER</name>
<feature type="chain" id="PRO_5043685627" evidence="1">
    <location>
        <begin position="30"/>
        <end position="161"/>
    </location>
</feature>
<dbReference type="AlphaFoldDB" id="A0AAV3R139"/>
<organism evidence="2 3">
    <name type="scientific">Lithospermum erythrorhizon</name>
    <name type="common">Purple gromwell</name>
    <name type="synonym">Lithospermum officinale var. erythrorhizon</name>
    <dbReference type="NCBI Taxonomy" id="34254"/>
    <lineage>
        <taxon>Eukaryota</taxon>
        <taxon>Viridiplantae</taxon>
        <taxon>Streptophyta</taxon>
        <taxon>Embryophyta</taxon>
        <taxon>Tracheophyta</taxon>
        <taxon>Spermatophyta</taxon>
        <taxon>Magnoliopsida</taxon>
        <taxon>eudicotyledons</taxon>
        <taxon>Gunneridae</taxon>
        <taxon>Pentapetalae</taxon>
        <taxon>asterids</taxon>
        <taxon>lamiids</taxon>
        <taxon>Boraginales</taxon>
        <taxon>Boraginaceae</taxon>
        <taxon>Boraginoideae</taxon>
        <taxon>Lithospermeae</taxon>
        <taxon>Lithospermum</taxon>
    </lineage>
</organism>
<evidence type="ECO:0000256" key="1">
    <source>
        <dbReference type="SAM" id="SignalP"/>
    </source>
</evidence>
<keyword evidence="1" id="KW-0732">Signal</keyword>
<keyword evidence="3" id="KW-1185">Reference proteome</keyword>
<gene>
    <name evidence="2" type="ORF">LIER_40883</name>
</gene>
<reference evidence="2 3" key="1">
    <citation type="submission" date="2024-01" db="EMBL/GenBank/DDBJ databases">
        <title>The complete chloroplast genome sequence of Lithospermum erythrorhizon: insights into the phylogenetic relationship among Boraginaceae species and the maternal lineages of purple gromwells.</title>
        <authorList>
            <person name="Okada T."/>
            <person name="Watanabe K."/>
        </authorList>
    </citation>
    <scope>NUCLEOTIDE SEQUENCE [LARGE SCALE GENOMIC DNA]</scope>
</reference>
<comment type="caution">
    <text evidence="2">The sequence shown here is derived from an EMBL/GenBank/DDBJ whole genome shotgun (WGS) entry which is preliminary data.</text>
</comment>
<feature type="signal peptide" evidence="1">
    <location>
        <begin position="1"/>
        <end position="29"/>
    </location>
</feature>
<sequence>MCSAPKEFANASRLASALYLTSLFVVVKANRSAHSVFLPLGDHNKIPAPTLWDYLHRLRVTTRLESYALEVKLTQLYGPLENSPGLGWVLLDFPKGLIRDHLYWMGLKVGLERPDGYDEGIHQLLRLKIACLVPSHDSDDVIHWPLNLGLLLYQDTAKCRL</sequence>
<evidence type="ECO:0000313" key="2">
    <source>
        <dbReference type="EMBL" id="GAA0170074.1"/>
    </source>
</evidence>
<protein>
    <submittedName>
        <fullName evidence="2">Uncharacterized protein</fullName>
    </submittedName>
</protein>
<dbReference type="Proteomes" id="UP001454036">
    <property type="component" value="Unassembled WGS sequence"/>
</dbReference>
<accession>A0AAV3R139</accession>